<evidence type="ECO:0000256" key="13">
    <source>
        <dbReference type="HAMAP-Rule" id="MF_00281"/>
    </source>
</evidence>
<comment type="similarity">
    <text evidence="2 13">Belongs to the class-II aminoacyl-tRNA synthetase family. Phe-tRNA synthetase alpha subunit type 1 subfamily.</text>
</comment>
<dbReference type="PANTHER" id="PTHR11538">
    <property type="entry name" value="PHENYLALANYL-TRNA SYNTHETASE"/>
    <property type="match status" value="1"/>
</dbReference>
<name>A0ABU2MYM2_9ACTN</name>
<dbReference type="SUPFAM" id="SSF55681">
    <property type="entry name" value="Class II aaRS and biotin synthetases"/>
    <property type="match status" value="1"/>
</dbReference>
<dbReference type="SUPFAM" id="SSF46589">
    <property type="entry name" value="tRNA-binding arm"/>
    <property type="match status" value="1"/>
</dbReference>
<sequence length="382" mass="41948">MSAPNKSYDPVEVEALKPENIDRVRDEALAAIAAADSLDALREVKAAHAGDRSPLALANREIGALPPHAKADAGKRVGRARGEVNKALAVRQEELEAERDERVLVEEAVDVTLPYDRAPAGARHPLTTLSERIEDIFVAMGYEVAEGPELEAEWFNFDALNIGPDHPARSTHDTFFVEGAEAASAADRGSAAGESGLVLRTHTSPVQIRSMLRGEPPIYVICPGRVYRTDELDATHTPVFHQVELLAVDEGLTMADLKGTLDHMVQALFGEGMRTRLRPDYFPFTEPSAEMDMVCFRCRGESVGNPDRPCRTCASEGWIELGGCGVVNPRVLIACGIDPEKYSGFAFGFGIERMLMFRHNVEDMRDMIEGDVRFTRPFGMEI</sequence>
<evidence type="ECO:0000256" key="2">
    <source>
        <dbReference type="ARBA" id="ARBA00010207"/>
    </source>
</evidence>
<keyword evidence="7 13" id="KW-0547">Nucleotide-binding</keyword>
<dbReference type="InterPro" id="IPR004188">
    <property type="entry name" value="Phe-tRNA_ligase_II_N"/>
</dbReference>
<keyword evidence="16" id="KW-1185">Reference proteome</keyword>
<dbReference type="HAMAP" id="MF_00281">
    <property type="entry name" value="Phe_tRNA_synth_alpha1"/>
    <property type="match status" value="1"/>
</dbReference>
<evidence type="ECO:0000256" key="1">
    <source>
        <dbReference type="ARBA" id="ARBA00004496"/>
    </source>
</evidence>
<evidence type="ECO:0000259" key="14">
    <source>
        <dbReference type="PROSITE" id="PS50862"/>
    </source>
</evidence>
<dbReference type="NCBIfam" id="TIGR00468">
    <property type="entry name" value="pheS"/>
    <property type="match status" value="1"/>
</dbReference>
<keyword evidence="8 13" id="KW-0067">ATP-binding</keyword>
<comment type="cofactor">
    <cofactor evidence="13">
        <name>Mg(2+)</name>
        <dbReference type="ChEBI" id="CHEBI:18420"/>
    </cofactor>
    <text evidence="13">Binds 2 magnesium ions per tetramer.</text>
</comment>
<evidence type="ECO:0000256" key="9">
    <source>
        <dbReference type="ARBA" id="ARBA00022842"/>
    </source>
</evidence>
<evidence type="ECO:0000256" key="6">
    <source>
        <dbReference type="ARBA" id="ARBA00022723"/>
    </source>
</evidence>
<evidence type="ECO:0000313" key="16">
    <source>
        <dbReference type="Proteomes" id="UP001183246"/>
    </source>
</evidence>
<dbReference type="CDD" id="cd00496">
    <property type="entry name" value="PheRS_alpha_core"/>
    <property type="match status" value="1"/>
</dbReference>
<evidence type="ECO:0000256" key="12">
    <source>
        <dbReference type="ARBA" id="ARBA00049255"/>
    </source>
</evidence>
<organism evidence="15 16">
    <name type="scientific">Streptomyces litchfieldiae</name>
    <dbReference type="NCBI Taxonomy" id="3075543"/>
    <lineage>
        <taxon>Bacteria</taxon>
        <taxon>Bacillati</taxon>
        <taxon>Actinomycetota</taxon>
        <taxon>Actinomycetes</taxon>
        <taxon>Kitasatosporales</taxon>
        <taxon>Streptomycetaceae</taxon>
        <taxon>Streptomyces</taxon>
    </lineage>
</organism>
<dbReference type="PANTHER" id="PTHR11538:SF41">
    <property type="entry name" value="PHENYLALANINE--TRNA LIGASE, MITOCHONDRIAL"/>
    <property type="match status" value="1"/>
</dbReference>
<evidence type="ECO:0000256" key="11">
    <source>
        <dbReference type="ARBA" id="ARBA00023146"/>
    </source>
</evidence>
<accession>A0ABU2MYM2</accession>
<feature type="binding site" evidence="13">
    <location>
        <position position="286"/>
    </location>
    <ligand>
        <name>Mg(2+)</name>
        <dbReference type="ChEBI" id="CHEBI:18420"/>
        <note>shared with beta subunit</note>
    </ligand>
</feature>
<dbReference type="InterPro" id="IPR006195">
    <property type="entry name" value="aa-tRNA-synth_II"/>
</dbReference>
<evidence type="ECO:0000256" key="4">
    <source>
        <dbReference type="ARBA" id="ARBA00022490"/>
    </source>
</evidence>
<evidence type="ECO:0000256" key="7">
    <source>
        <dbReference type="ARBA" id="ARBA00022741"/>
    </source>
</evidence>
<keyword evidence="6 13" id="KW-0479">Metal-binding</keyword>
<evidence type="ECO:0000256" key="10">
    <source>
        <dbReference type="ARBA" id="ARBA00022917"/>
    </source>
</evidence>
<dbReference type="PROSITE" id="PS50862">
    <property type="entry name" value="AA_TRNA_LIGASE_II"/>
    <property type="match status" value="1"/>
</dbReference>
<keyword evidence="9 13" id="KW-0460">Magnesium</keyword>
<dbReference type="GO" id="GO:0004826">
    <property type="term" value="F:phenylalanine-tRNA ligase activity"/>
    <property type="evidence" value="ECO:0007669"/>
    <property type="project" value="UniProtKB-EC"/>
</dbReference>
<comment type="caution">
    <text evidence="15">The sequence shown here is derived from an EMBL/GenBank/DDBJ whole genome shotgun (WGS) entry which is preliminary data.</text>
</comment>
<feature type="domain" description="Aminoacyl-transfer RNA synthetases class-II family profile" evidence="14">
    <location>
        <begin position="127"/>
        <end position="377"/>
    </location>
</feature>
<dbReference type="Pfam" id="PF02912">
    <property type="entry name" value="Phe_tRNA-synt_N"/>
    <property type="match status" value="1"/>
</dbReference>
<keyword evidence="4 13" id="KW-0963">Cytoplasm</keyword>
<keyword evidence="5 13" id="KW-0436">Ligase</keyword>
<dbReference type="Pfam" id="PF01409">
    <property type="entry name" value="tRNA-synt_2d"/>
    <property type="match status" value="1"/>
</dbReference>
<dbReference type="InterPro" id="IPR022911">
    <property type="entry name" value="Phe_tRNA_ligase_alpha1_bac"/>
</dbReference>
<gene>
    <name evidence="13 15" type="primary">pheS</name>
    <name evidence="15" type="ORF">RM590_24035</name>
</gene>
<dbReference type="Gene3D" id="3.30.930.10">
    <property type="entry name" value="Bira Bifunctional Protein, Domain 2"/>
    <property type="match status" value="1"/>
</dbReference>
<dbReference type="EC" id="6.1.1.20" evidence="13"/>
<evidence type="ECO:0000313" key="15">
    <source>
        <dbReference type="EMBL" id="MDT0345639.1"/>
    </source>
</evidence>
<protein>
    <recommendedName>
        <fullName evidence="13">Phenylalanine--tRNA ligase alpha subunit</fullName>
        <ecNumber evidence="13">6.1.1.20</ecNumber>
    </recommendedName>
    <alternativeName>
        <fullName evidence="13">Phenylalanyl-tRNA synthetase alpha subunit</fullName>
        <shortName evidence="13">PheRS</shortName>
    </alternativeName>
</protein>
<dbReference type="RefSeq" id="WP_311706772.1">
    <property type="nucleotide sequence ID" value="NZ_JAVREL010000015.1"/>
</dbReference>
<dbReference type="InterPro" id="IPR045864">
    <property type="entry name" value="aa-tRNA-synth_II/BPL/LPL"/>
</dbReference>
<comment type="subcellular location">
    <subcellularLocation>
        <location evidence="1 13">Cytoplasm</location>
    </subcellularLocation>
</comment>
<dbReference type="Proteomes" id="UP001183246">
    <property type="component" value="Unassembled WGS sequence"/>
</dbReference>
<dbReference type="EMBL" id="JAVREL010000015">
    <property type="protein sequence ID" value="MDT0345639.1"/>
    <property type="molecule type" value="Genomic_DNA"/>
</dbReference>
<reference evidence="16" key="1">
    <citation type="submission" date="2023-07" db="EMBL/GenBank/DDBJ databases">
        <title>30 novel species of actinomycetes from the DSMZ collection.</title>
        <authorList>
            <person name="Nouioui I."/>
        </authorList>
    </citation>
    <scope>NUCLEOTIDE SEQUENCE [LARGE SCALE GENOMIC DNA]</scope>
    <source>
        <strain evidence="16">DSM 44938</strain>
    </source>
</reference>
<keyword evidence="11 13" id="KW-0030">Aminoacyl-tRNA synthetase</keyword>
<comment type="subunit">
    <text evidence="3 13">Tetramer of two alpha and two beta subunits.</text>
</comment>
<evidence type="ECO:0000256" key="5">
    <source>
        <dbReference type="ARBA" id="ARBA00022598"/>
    </source>
</evidence>
<dbReference type="InterPro" id="IPR010978">
    <property type="entry name" value="tRNA-bd_arm"/>
</dbReference>
<proteinExistence type="inferred from homology"/>
<evidence type="ECO:0000256" key="3">
    <source>
        <dbReference type="ARBA" id="ARBA00011209"/>
    </source>
</evidence>
<evidence type="ECO:0000256" key="8">
    <source>
        <dbReference type="ARBA" id="ARBA00022840"/>
    </source>
</evidence>
<dbReference type="InterPro" id="IPR004529">
    <property type="entry name" value="Phe-tRNA-synth_IIc_asu"/>
</dbReference>
<keyword evidence="10 13" id="KW-0648">Protein biosynthesis</keyword>
<comment type="catalytic activity">
    <reaction evidence="12 13">
        <text>tRNA(Phe) + L-phenylalanine + ATP = L-phenylalanyl-tRNA(Phe) + AMP + diphosphate + H(+)</text>
        <dbReference type="Rhea" id="RHEA:19413"/>
        <dbReference type="Rhea" id="RHEA-COMP:9668"/>
        <dbReference type="Rhea" id="RHEA-COMP:9699"/>
        <dbReference type="ChEBI" id="CHEBI:15378"/>
        <dbReference type="ChEBI" id="CHEBI:30616"/>
        <dbReference type="ChEBI" id="CHEBI:33019"/>
        <dbReference type="ChEBI" id="CHEBI:58095"/>
        <dbReference type="ChEBI" id="CHEBI:78442"/>
        <dbReference type="ChEBI" id="CHEBI:78531"/>
        <dbReference type="ChEBI" id="CHEBI:456215"/>
        <dbReference type="EC" id="6.1.1.20"/>
    </reaction>
</comment>
<dbReference type="InterPro" id="IPR002319">
    <property type="entry name" value="Phenylalanyl-tRNA_Synthase"/>
</dbReference>